<comment type="caution">
    <text evidence="2">The sequence shown here is derived from an EMBL/GenBank/DDBJ whole genome shotgun (WGS) entry which is preliminary data.</text>
</comment>
<name>A0A1F7XBL5_9BACT</name>
<feature type="transmembrane region" description="Helical" evidence="1">
    <location>
        <begin position="106"/>
        <end position="131"/>
    </location>
</feature>
<accession>A0A1F7XBL5</accession>
<dbReference type="EMBL" id="MGFS01000001">
    <property type="protein sequence ID" value="OGM12406.1"/>
    <property type="molecule type" value="Genomic_DNA"/>
</dbReference>
<evidence type="ECO:0000256" key="1">
    <source>
        <dbReference type="SAM" id="Phobius"/>
    </source>
</evidence>
<reference evidence="2 3" key="1">
    <citation type="journal article" date="2016" name="Nat. Commun.">
        <title>Thousands of microbial genomes shed light on interconnected biogeochemical processes in an aquifer system.</title>
        <authorList>
            <person name="Anantharaman K."/>
            <person name="Brown C.T."/>
            <person name="Hug L.A."/>
            <person name="Sharon I."/>
            <person name="Castelle C.J."/>
            <person name="Probst A.J."/>
            <person name="Thomas B.C."/>
            <person name="Singh A."/>
            <person name="Wilkins M.J."/>
            <person name="Karaoz U."/>
            <person name="Brodie E.L."/>
            <person name="Williams K.H."/>
            <person name="Hubbard S.S."/>
            <person name="Banfield J.F."/>
        </authorList>
    </citation>
    <scope>NUCLEOTIDE SEQUENCE [LARGE SCALE GENOMIC DNA]</scope>
</reference>
<keyword evidence="1" id="KW-0812">Transmembrane</keyword>
<proteinExistence type="predicted"/>
<dbReference type="Pfam" id="PF04020">
    <property type="entry name" value="Phage_holin_4_2"/>
    <property type="match status" value="1"/>
</dbReference>
<feature type="transmembrane region" description="Helical" evidence="1">
    <location>
        <begin position="66"/>
        <end position="86"/>
    </location>
</feature>
<evidence type="ECO:0000313" key="2">
    <source>
        <dbReference type="EMBL" id="OGM12406.1"/>
    </source>
</evidence>
<feature type="transmembrane region" description="Helical" evidence="1">
    <location>
        <begin position="34"/>
        <end position="59"/>
    </location>
</feature>
<keyword evidence="1" id="KW-0472">Membrane</keyword>
<evidence type="ECO:0000313" key="3">
    <source>
        <dbReference type="Proteomes" id="UP000177053"/>
    </source>
</evidence>
<dbReference type="AlphaFoldDB" id="A0A1F7XBL5"/>
<protein>
    <submittedName>
        <fullName evidence="2">Uncharacterized protein</fullName>
    </submittedName>
</protein>
<gene>
    <name evidence="2" type="ORF">A2Z22_04505</name>
</gene>
<organism evidence="2 3">
    <name type="scientific">Candidatus Woesebacteria bacterium RBG_16_34_12</name>
    <dbReference type="NCBI Taxonomy" id="1802480"/>
    <lineage>
        <taxon>Bacteria</taxon>
        <taxon>Candidatus Woeseibacteriota</taxon>
    </lineage>
</organism>
<sequence length="133" mass="15199">MKRILRNYSINLLALFLTSQIATGIIYKEGLETYLIASFALTVATMLGKPVINILLLPLNLVTFGVFRWVSSAVALYLVTLVVKTFKIEYFNFTGITTKWIDIPEMYYKGIIAYIAFAFVISLIISFVQWLRK</sequence>
<keyword evidence="1" id="KW-1133">Transmembrane helix</keyword>
<dbReference type="InterPro" id="IPR007165">
    <property type="entry name" value="Phage_holin_4_2"/>
</dbReference>
<dbReference type="Proteomes" id="UP000177053">
    <property type="component" value="Unassembled WGS sequence"/>
</dbReference>